<keyword evidence="3" id="KW-0678">Repressor</keyword>
<evidence type="ECO:0000256" key="9">
    <source>
        <dbReference type="ARBA" id="ARBA00023242"/>
    </source>
</evidence>
<evidence type="ECO:0000313" key="16">
    <source>
        <dbReference type="Proteomes" id="UP000694558"/>
    </source>
</evidence>
<dbReference type="InterPro" id="IPR011598">
    <property type="entry name" value="bHLH_dom"/>
</dbReference>
<dbReference type="InterPro" id="IPR036638">
    <property type="entry name" value="HLH_DNA-bd_sf"/>
</dbReference>
<accession>A0A8D3BTT0</accession>
<comment type="subcellular location">
    <subcellularLocation>
        <location evidence="1">Nucleus</location>
    </subcellularLocation>
</comment>
<keyword evidence="6" id="KW-0805">Transcription regulation</keyword>
<keyword evidence="8" id="KW-0804">Transcription</keyword>
<keyword evidence="5" id="KW-0524">Neurogenesis</keyword>
<dbReference type="GO" id="GO:0007399">
    <property type="term" value="P:nervous system development"/>
    <property type="evidence" value="ECO:0007669"/>
    <property type="project" value="UniProtKB-KW"/>
</dbReference>
<dbReference type="PANTHER" id="PTHR10985">
    <property type="entry name" value="BASIC HELIX-LOOP-HELIX TRANSCRIPTION FACTOR, HES-RELATED"/>
    <property type="match status" value="1"/>
</dbReference>
<reference evidence="15" key="1">
    <citation type="submission" date="2023-05" db="EMBL/GenBank/DDBJ databases">
        <title>High-quality long-read genome of Scophthalmus maximus.</title>
        <authorList>
            <person name="Lien S."/>
            <person name="Martinez P."/>
        </authorList>
    </citation>
    <scope>NUCLEOTIDE SEQUENCE [LARGE SCALE GENOMIC DNA]</scope>
</reference>
<dbReference type="AlphaFoldDB" id="A0A8D3BTT0"/>
<dbReference type="GO" id="GO:0097150">
    <property type="term" value="P:neuronal stem cell population maintenance"/>
    <property type="evidence" value="ECO:0007669"/>
    <property type="project" value="UniProtKB-ARBA"/>
</dbReference>
<evidence type="ECO:0000256" key="2">
    <source>
        <dbReference type="ARBA" id="ARBA00022473"/>
    </source>
</evidence>
<dbReference type="SMART" id="SM00353">
    <property type="entry name" value="HLH"/>
    <property type="match status" value="1"/>
</dbReference>
<evidence type="ECO:0000256" key="1">
    <source>
        <dbReference type="ARBA" id="ARBA00004123"/>
    </source>
</evidence>
<comment type="function">
    <text evidence="11">Transcriptional repressor of genes that require a bHLH protein for their transcription. Plays an important role as neurogenesis negative regulator.</text>
</comment>
<evidence type="ECO:0000256" key="8">
    <source>
        <dbReference type="ARBA" id="ARBA00023163"/>
    </source>
</evidence>
<dbReference type="CDD" id="cd11461">
    <property type="entry name" value="bHLH-O_HES5"/>
    <property type="match status" value="1"/>
</dbReference>
<evidence type="ECO:0000256" key="13">
    <source>
        <dbReference type="ARBA" id="ARBA00081413"/>
    </source>
</evidence>
<keyword evidence="9" id="KW-0539">Nucleus</keyword>
<dbReference type="PROSITE" id="PS50888">
    <property type="entry name" value="BHLH"/>
    <property type="match status" value="1"/>
</dbReference>
<dbReference type="Proteomes" id="UP000694558">
    <property type="component" value="Chromosome 6"/>
</dbReference>
<reference evidence="15" key="2">
    <citation type="submission" date="2025-08" db="UniProtKB">
        <authorList>
            <consortium name="Ensembl"/>
        </authorList>
    </citation>
    <scope>IDENTIFICATION</scope>
</reference>
<keyword evidence="4" id="KW-0221">Differentiation</keyword>
<organism evidence="15 16">
    <name type="scientific">Scophthalmus maximus</name>
    <name type="common">Turbot</name>
    <name type="synonym">Psetta maxima</name>
    <dbReference type="NCBI Taxonomy" id="52904"/>
    <lineage>
        <taxon>Eukaryota</taxon>
        <taxon>Metazoa</taxon>
        <taxon>Chordata</taxon>
        <taxon>Craniata</taxon>
        <taxon>Vertebrata</taxon>
        <taxon>Euteleostomi</taxon>
        <taxon>Actinopterygii</taxon>
        <taxon>Neopterygii</taxon>
        <taxon>Teleostei</taxon>
        <taxon>Neoteleostei</taxon>
        <taxon>Acanthomorphata</taxon>
        <taxon>Carangaria</taxon>
        <taxon>Pleuronectiformes</taxon>
        <taxon>Pleuronectoidei</taxon>
        <taxon>Scophthalmidae</taxon>
        <taxon>Scophthalmus</taxon>
    </lineage>
</organism>
<name>A0A8D3BTT0_SCOMX</name>
<dbReference type="FunFam" id="4.10.280.10:FF:000033">
    <property type="entry name" value="Transcription factor HES-5"/>
    <property type="match status" value="1"/>
</dbReference>
<dbReference type="GO" id="GO:0005634">
    <property type="term" value="C:nucleus"/>
    <property type="evidence" value="ECO:0007669"/>
    <property type="project" value="UniProtKB-SubCell"/>
</dbReference>
<comment type="subunit">
    <text evidence="10">Transcription repression requires formation of a complex with a corepressor protein of the Groucho/TLE family.</text>
</comment>
<dbReference type="GO" id="GO:0046983">
    <property type="term" value="F:protein dimerization activity"/>
    <property type="evidence" value="ECO:0007669"/>
    <property type="project" value="InterPro"/>
</dbReference>
<evidence type="ECO:0000256" key="3">
    <source>
        <dbReference type="ARBA" id="ARBA00022491"/>
    </source>
</evidence>
<dbReference type="InterPro" id="IPR050370">
    <property type="entry name" value="HES_HEY"/>
</dbReference>
<evidence type="ECO:0000256" key="11">
    <source>
        <dbReference type="ARBA" id="ARBA00060201"/>
    </source>
</evidence>
<dbReference type="SUPFAM" id="SSF47459">
    <property type="entry name" value="HLH, helix-loop-helix DNA-binding domain"/>
    <property type="match status" value="1"/>
</dbReference>
<feature type="domain" description="BHLH" evidence="14">
    <location>
        <begin position="24"/>
        <end position="80"/>
    </location>
</feature>
<dbReference type="GO" id="GO:0048513">
    <property type="term" value="P:animal organ development"/>
    <property type="evidence" value="ECO:0007669"/>
    <property type="project" value="UniProtKB-ARBA"/>
</dbReference>
<evidence type="ECO:0000256" key="7">
    <source>
        <dbReference type="ARBA" id="ARBA00023125"/>
    </source>
</evidence>
<evidence type="ECO:0000256" key="10">
    <source>
        <dbReference type="ARBA" id="ARBA00023791"/>
    </source>
</evidence>
<dbReference type="Gene3D" id="4.10.280.10">
    <property type="entry name" value="Helix-loop-helix DNA-binding domain"/>
    <property type="match status" value="1"/>
</dbReference>
<dbReference type="Ensembl" id="ENSSMAT00000084077.1">
    <property type="protein sequence ID" value="ENSSMAP00000038438.1"/>
    <property type="gene ID" value="ENSSMAG00000024919.1"/>
</dbReference>
<sequence>LLGHITARAALHHHHGSNKRHRLSSLLRKPVVEKMRRDRINICIEQLKVLLEEEFHRQDPNAKMEKADVLEMTVAFLRQQLQPHAAHGHGYSRCWKETLHFLSHTSLKEAALPNLQHLQHLYRADRDAAPTPAPSSHRLIQAAGKTPVQPPQRRVEALVGAAHWEGGRHDGHVVHDGHVDSCLCSFSPELVYVQIKSLTPVESTFLKIFLTQRNCKALCAVGVSINSVYLNL</sequence>
<keyword evidence="7" id="KW-0238">DNA-binding</keyword>
<dbReference type="GO" id="GO:0003677">
    <property type="term" value="F:DNA binding"/>
    <property type="evidence" value="ECO:0007669"/>
    <property type="project" value="UniProtKB-KW"/>
</dbReference>
<dbReference type="GeneTree" id="ENSGT00940000163190"/>
<evidence type="ECO:0000256" key="6">
    <source>
        <dbReference type="ARBA" id="ARBA00023015"/>
    </source>
</evidence>
<evidence type="ECO:0000259" key="14">
    <source>
        <dbReference type="PROSITE" id="PS50888"/>
    </source>
</evidence>
<proteinExistence type="predicted"/>
<evidence type="ECO:0000256" key="12">
    <source>
        <dbReference type="ARBA" id="ARBA00072975"/>
    </source>
</evidence>
<keyword evidence="2" id="KW-0217">Developmental protein</keyword>
<dbReference type="GO" id="GO:0045596">
    <property type="term" value="P:negative regulation of cell differentiation"/>
    <property type="evidence" value="ECO:0007669"/>
    <property type="project" value="UniProtKB-ARBA"/>
</dbReference>
<dbReference type="GO" id="GO:0030154">
    <property type="term" value="P:cell differentiation"/>
    <property type="evidence" value="ECO:0007669"/>
    <property type="project" value="UniProtKB-KW"/>
</dbReference>
<protein>
    <recommendedName>
        <fullName evidence="12">Transcription factor HES-5</fullName>
    </recommendedName>
    <alternativeName>
        <fullName evidence="13">Hairy and enhancer of split 5</fullName>
    </alternativeName>
</protein>
<evidence type="ECO:0000256" key="4">
    <source>
        <dbReference type="ARBA" id="ARBA00022782"/>
    </source>
</evidence>
<evidence type="ECO:0000313" key="15">
    <source>
        <dbReference type="Ensembl" id="ENSSMAP00000038438.1"/>
    </source>
</evidence>
<dbReference type="Pfam" id="PF00010">
    <property type="entry name" value="HLH"/>
    <property type="match status" value="1"/>
</dbReference>
<evidence type="ECO:0000256" key="5">
    <source>
        <dbReference type="ARBA" id="ARBA00022902"/>
    </source>
</evidence>